<proteinExistence type="predicted"/>
<dbReference type="RefSeq" id="WP_309548879.1">
    <property type="nucleotide sequence ID" value="NZ_CP133762.1"/>
</dbReference>
<evidence type="ECO:0000259" key="1">
    <source>
        <dbReference type="Pfam" id="PF24623"/>
    </source>
</evidence>
<feature type="domain" description="DNA-binding phage zinc finger" evidence="1">
    <location>
        <begin position="105"/>
        <end position="156"/>
    </location>
</feature>
<dbReference type="InterPro" id="IPR056911">
    <property type="entry name" value="Phage_Znf_bind_put"/>
</dbReference>
<organism evidence="2 3">
    <name type="scientific">Streptomyces roseicoloratus</name>
    <dbReference type="NCBI Taxonomy" id="2508722"/>
    <lineage>
        <taxon>Bacteria</taxon>
        <taxon>Bacillati</taxon>
        <taxon>Actinomycetota</taxon>
        <taxon>Actinomycetes</taxon>
        <taxon>Kitasatosporales</taxon>
        <taxon>Streptomycetaceae</taxon>
        <taxon>Streptomyces</taxon>
    </lineage>
</organism>
<evidence type="ECO:0000313" key="3">
    <source>
        <dbReference type="Proteomes" id="UP001250858"/>
    </source>
</evidence>
<dbReference type="Pfam" id="PF24623">
    <property type="entry name" value="Phage_zn_bind_8"/>
    <property type="match status" value="1"/>
</dbReference>
<dbReference type="EMBL" id="CP133762">
    <property type="protein sequence ID" value="WMX46256.1"/>
    <property type="molecule type" value="Genomic_DNA"/>
</dbReference>
<name>A0ABY9RVP5_9ACTN</name>
<dbReference type="Proteomes" id="UP001250858">
    <property type="component" value="Chromosome"/>
</dbReference>
<keyword evidence="3" id="KW-1185">Reference proteome</keyword>
<gene>
    <name evidence="2" type="ORF">RGF97_17365</name>
</gene>
<protein>
    <recommendedName>
        <fullName evidence="1">DNA-binding phage zinc finger domain-containing protein</fullName>
    </recommendedName>
</protein>
<reference evidence="2 3" key="1">
    <citation type="submission" date="2023-09" db="EMBL/GenBank/DDBJ databases">
        <title>Complete genome of Streptomyces roseicoloratus T14.</title>
        <authorList>
            <person name="Bashizi T."/>
            <person name="Kim M.-J."/>
            <person name="Lee G."/>
            <person name="Tagele S.B."/>
            <person name="Shin J.-H."/>
        </authorList>
    </citation>
    <scope>NUCLEOTIDE SEQUENCE [LARGE SCALE GENOMIC DNA]</scope>
    <source>
        <strain evidence="2 3">T14</strain>
    </source>
</reference>
<evidence type="ECO:0000313" key="2">
    <source>
        <dbReference type="EMBL" id="WMX46256.1"/>
    </source>
</evidence>
<accession>A0ABY9RVP5</accession>
<sequence length="165" mass="18542">MREFTNHKARSQLNVLYRFYLEAQDFSETHPGATLDDFERHLLQQIDDLKAELEAGEEAAETAVVTKPLSGPLADLERQRAFRLLQESEPPAVGPEREAWWDEHRAVMAEIKQQGLTEAQDWECRACGAPVGVACRTAGGRPTKGPHFLRATDAEAPYNHAYGLR</sequence>